<dbReference type="InterPro" id="IPR016181">
    <property type="entry name" value="Acyl_CoA_acyltransferase"/>
</dbReference>
<evidence type="ECO:0000259" key="1">
    <source>
        <dbReference type="PROSITE" id="PS51186"/>
    </source>
</evidence>
<dbReference type="AlphaFoldDB" id="A0AAU8A0M5"/>
<proteinExistence type="predicted"/>
<accession>A0AAU8A0M5</accession>
<gene>
    <name evidence="2" type="ORF">NKE59_05605</name>
</gene>
<dbReference type="SUPFAM" id="SSF55729">
    <property type="entry name" value="Acyl-CoA N-acyltransferases (Nat)"/>
    <property type="match status" value="1"/>
</dbReference>
<feature type="domain" description="N-acetyltransferase" evidence="1">
    <location>
        <begin position="18"/>
        <end position="156"/>
    </location>
</feature>
<dbReference type="GO" id="GO:0016747">
    <property type="term" value="F:acyltransferase activity, transferring groups other than amino-acyl groups"/>
    <property type="evidence" value="ECO:0007669"/>
    <property type="project" value="InterPro"/>
</dbReference>
<dbReference type="EMBL" id="CP099959">
    <property type="protein sequence ID" value="XCC56977.1"/>
    <property type="molecule type" value="Genomic_DNA"/>
</dbReference>
<evidence type="ECO:0000313" key="2">
    <source>
        <dbReference type="EMBL" id="XCC56977.1"/>
    </source>
</evidence>
<sequence>MTVYTRFLSQSHIGKYGSWLKSLDPVTLRAYFGIGLGPQGIDGLIRKFKKDLAHHHFLVAQIDNKWVGVIHIASYEDTVEFGVIIQKEYRRMGIADQMLGEALMWAQNRQYKKLIMHCIVENYPIRKLCQKHGLIAQNVYGDVEATMNLPKSNWLSVYHELIQRQVNWYYYLKSLGA</sequence>
<name>A0AAU8A0M5_9BURK</name>
<dbReference type="PROSITE" id="PS51186">
    <property type="entry name" value="GNAT"/>
    <property type="match status" value="1"/>
</dbReference>
<organism evidence="2">
    <name type="scientific">Polynucleobacter sp. UK-FUSCHL-C3</name>
    <dbReference type="NCBI Taxonomy" id="2955208"/>
    <lineage>
        <taxon>Bacteria</taxon>
        <taxon>Pseudomonadati</taxon>
        <taxon>Pseudomonadota</taxon>
        <taxon>Betaproteobacteria</taxon>
        <taxon>Burkholderiales</taxon>
        <taxon>Burkholderiaceae</taxon>
        <taxon>Polynucleobacter</taxon>
    </lineage>
</organism>
<dbReference type="RefSeq" id="WP_353437979.1">
    <property type="nucleotide sequence ID" value="NZ_CP099959.1"/>
</dbReference>
<dbReference type="InterPro" id="IPR000182">
    <property type="entry name" value="GNAT_dom"/>
</dbReference>
<dbReference type="Gene3D" id="3.40.630.30">
    <property type="match status" value="1"/>
</dbReference>
<dbReference type="CDD" id="cd04301">
    <property type="entry name" value="NAT_SF"/>
    <property type="match status" value="1"/>
</dbReference>
<reference evidence="2" key="1">
    <citation type="submission" date="2022-06" db="EMBL/GenBank/DDBJ databases">
        <title>New Polynucleobacter species.</title>
        <authorList>
            <person name="Hahn M.W."/>
        </authorList>
    </citation>
    <scope>NUCLEOTIDE SEQUENCE</scope>
    <source>
        <strain evidence="2">UK-FUSCHL-C3</strain>
    </source>
</reference>
<protein>
    <submittedName>
        <fullName evidence="2">GNAT family N-acetyltransferase</fullName>
    </submittedName>
</protein>
<dbReference type="Pfam" id="PF00583">
    <property type="entry name" value="Acetyltransf_1"/>
    <property type="match status" value="1"/>
</dbReference>